<evidence type="ECO:0000313" key="7">
    <source>
        <dbReference type="EMBL" id="KAH8099871.1"/>
    </source>
</evidence>
<dbReference type="EMBL" id="JAEVFJ010000018">
    <property type="protein sequence ID" value="KAH8099871.1"/>
    <property type="molecule type" value="Genomic_DNA"/>
</dbReference>
<dbReference type="InterPro" id="IPR017853">
    <property type="entry name" value="GH"/>
</dbReference>
<dbReference type="Pfam" id="PF07745">
    <property type="entry name" value="Glyco_hydro_53"/>
    <property type="match status" value="1"/>
</dbReference>
<proteinExistence type="inferred from homology"/>
<dbReference type="Proteomes" id="UP000813824">
    <property type="component" value="Unassembled WGS sequence"/>
</dbReference>
<dbReference type="GO" id="GO:0031218">
    <property type="term" value="F:arabinogalactan endo-1,4-beta-galactosidase activity"/>
    <property type="evidence" value="ECO:0007669"/>
    <property type="project" value="UniProtKB-EC"/>
</dbReference>
<comment type="caution">
    <text evidence="7">The sequence shown here is derived from an EMBL/GenBank/DDBJ whole genome shotgun (WGS) entry which is preliminary data.</text>
</comment>
<evidence type="ECO:0000256" key="2">
    <source>
        <dbReference type="ARBA" id="ARBA00010687"/>
    </source>
</evidence>
<feature type="signal peptide" evidence="6">
    <location>
        <begin position="1"/>
        <end position="19"/>
    </location>
</feature>
<dbReference type="InterPro" id="IPR011683">
    <property type="entry name" value="Glyco_hydro_53"/>
</dbReference>
<reference evidence="7" key="1">
    <citation type="journal article" date="2021" name="New Phytol.">
        <title>Evolutionary innovations through gain and loss of genes in the ectomycorrhizal Boletales.</title>
        <authorList>
            <person name="Wu G."/>
            <person name="Miyauchi S."/>
            <person name="Morin E."/>
            <person name="Kuo A."/>
            <person name="Drula E."/>
            <person name="Varga T."/>
            <person name="Kohler A."/>
            <person name="Feng B."/>
            <person name="Cao Y."/>
            <person name="Lipzen A."/>
            <person name="Daum C."/>
            <person name="Hundley H."/>
            <person name="Pangilinan J."/>
            <person name="Johnson J."/>
            <person name="Barry K."/>
            <person name="LaButti K."/>
            <person name="Ng V."/>
            <person name="Ahrendt S."/>
            <person name="Min B."/>
            <person name="Choi I.G."/>
            <person name="Park H."/>
            <person name="Plett J.M."/>
            <person name="Magnuson J."/>
            <person name="Spatafora J.W."/>
            <person name="Nagy L.G."/>
            <person name="Henrissat B."/>
            <person name="Grigoriev I.V."/>
            <person name="Yang Z.L."/>
            <person name="Xu J."/>
            <person name="Martin F.M."/>
        </authorList>
    </citation>
    <scope>NUCLEOTIDE SEQUENCE</scope>
    <source>
        <strain evidence="7">KKN 215</strain>
    </source>
</reference>
<keyword evidence="5 6" id="KW-0326">Glycosidase</keyword>
<evidence type="ECO:0000256" key="1">
    <source>
        <dbReference type="ARBA" id="ARBA00001695"/>
    </source>
</evidence>
<evidence type="ECO:0000256" key="5">
    <source>
        <dbReference type="ARBA" id="ARBA00023295"/>
    </source>
</evidence>
<comment type="catalytic activity">
    <reaction evidence="1 6">
        <text>The enzyme specifically hydrolyzes (1-&gt;4)-beta-D-galactosidic linkages in type I arabinogalactans.</text>
        <dbReference type="EC" id="3.2.1.89"/>
    </reaction>
</comment>
<dbReference type="SUPFAM" id="SSF51445">
    <property type="entry name" value="(Trans)glycosidases"/>
    <property type="match status" value="1"/>
</dbReference>
<protein>
    <recommendedName>
        <fullName evidence="3 6">Arabinogalactan endo-beta-1,4-galactanase</fullName>
        <ecNumber evidence="3 6">3.2.1.89</ecNumber>
    </recommendedName>
</protein>
<feature type="chain" id="PRO_5035487728" description="Arabinogalactan endo-beta-1,4-galactanase" evidence="6">
    <location>
        <begin position="20"/>
        <end position="345"/>
    </location>
</feature>
<name>A0A8K0XP46_9AGAR</name>
<keyword evidence="6" id="KW-0732">Signal</keyword>
<keyword evidence="8" id="KW-1185">Reference proteome</keyword>
<dbReference type="PANTHER" id="PTHR34983:SF1">
    <property type="entry name" value="ARABINOGALACTAN ENDO-BETA-1,4-GALACTANASE A"/>
    <property type="match status" value="1"/>
</dbReference>
<comment type="similarity">
    <text evidence="2 6">Belongs to the glycosyl hydrolase 53 family.</text>
</comment>
<dbReference type="PANTHER" id="PTHR34983">
    <property type="entry name" value="ARABINOGALACTAN ENDO-BETA-1,4-GALACTANASE A"/>
    <property type="match status" value="1"/>
</dbReference>
<dbReference type="Gene3D" id="3.20.20.80">
    <property type="entry name" value="Glycosidases"/>
    <property type="match status" value="1"/>
</dbReference>
<dbReference type="AlphaFoldDB" id="A0A8K0XP46"/>
<dbReference type="OrthoDB" id="110914at2759"/>
<sequence>MHLAALLLSLTLLFTHTLGLTYRGTDLSSLAVVERNGVSFSDNGKVTPFETILKNHGSNAARIRVWTAGDYSLSYALQLAKRVKAAGMTLIVDLHFSDTWADPGKQAIPSAWPKDLNGLNTQVYTYTQDLVRQFANQGTPIDILQVGNEINNGLLWPVGQISVNGINPVSQLLHSAINGAKSAGSPKILLHLANGWDWSDLQWWFTNVFIQGALSKDQVDIIGVSFYPFYDAGATLNALKSSLTNLANLLGKPIVVAETDWPVTCSGTKLTEPSIPVSAAGQQTWISDIANVLRGLPNGLGQGIFYWEPGWVGSANLGSSCAVYPNLLVDSHGATRSSINIFNSM</sequence>
<dbReference type="EC" id="3.2.1.89" evidence="3 6"/>
<evidence type="ECO:0000256" key="4">
    <source>
        <dbReference type="ARBA" id="ARBA00022801"/>
    </source>
</evidence>
<organism evidence="7 8">
    <name type="scientific">Cristinia sonorae</name>
    <dbReference type="NCBI Taxonomy" id="1940300"/>
    <lineage>
        <taxon>Eukaryota</taxon>
        <taxon>Fungi</taxon>
        <taxon>Dikarya</taxon>
        <taxon>Basidiomycota</taxon>
        <taxon>Agaricomycotina</taxon>
        <taxon>Agaricomycetes</taxon>
        <taxon>Agaricomycetidae</taxon>
        <taxon>Agaricales</taxon>
        <taxon>Pleurotineae</taxon>
        <taxon>Stephanosporaceae</taxon>
        <taxon>Cristinia</taxon>
    </lineage>
</organism>
<dbReference type="GO" id="GO:0045490">
    <property type="term" value="P:pectin catabolic process"/>
    <property type="evidence" value="ECO:0007669"/>
    <property type="project" value="TreeGrafter"/>
</dbReference>
<gene>
    <name evidence="7" type="ORF">BXZ70DRAFT_894344</name>
</gene>
<accession>A0A8K0XP46</accession>
<evidence type="ECO:0000256" key="6">
    <source>
        <dbReference type="RuleBase" id="RU361192"/>
    </source>
</evidence>
<evidence type="ECO:0000313" key="8">
    <source>
        <dbReference type="Proteomes" id="UP000813824"/>
    </source>
</evidence>
<dbReference type="GO" id="GO:0015926">
    <property type="term" value="F:glucosidase activity"/>
    <property type="evidence" value="ECO:0007669"/>
    <property type="project" value="InterPro"/>
</dbReference>
<keyword evidence="4 6" id="KW-0378">Hydrolase</keyword>
<evidence type="ECO:0000256" key="3">
    <source>
        <dbReference type="ARBA" id="ARBA00012556"/>
    </source>
</evidence>